<feature type="chain" id="PRO_5041712593" evidence="1">
    <location>
        <begin position="22"/>
        <end position="82"/>
    </location>
</feature>
<dbReference type="RefSeq" id="WP_105306346.1">
    <property type="nucleotide sequence ID" value="NZ_PIPS01000001.1"/>
</dbReference>
<comment type="caution">
    <text evidence="2">The sequence shown here is derived from an EMBL/GenBank/DDBJ whole genome shotgun (WGS) entry which is preliminary data.</text>
</comment>
<keyword evidence="3" id="KW-1185">Reference proteome</keyword>
<evidence type="ECO:0000256" key="1">
    <source>
        <dbReference type="SAM" id="SignalP"/>
    </source>
</evidence>
<evidence type="ECO:0000313" key="3">
    <source>
        <dbReference type="Proteomes" id="UP000286680"/>
    </source>
</evidence>
<reference evidence="3" key="1">
    <citation type="journal article" date="2018" name="Front. Microbiol.">
        <title>Genome-Based Analysis Reveals the Taxonomy and Diversity of the Family Idiomarinaceae.</title>
        <authorList>
            <person name="Liu Y."/>
            <person name="Lai Q."/>
            <person name="Shao Z."/>
        </authorList>
    </citation>
    <scope>NUCLEOTIDE SEQUENCE [LARGE SCALE GENOMIC DNA]</scope>
    <source>
        <strain evidence="3">SN-14</strain>
    </source>
</reference>
<protein>
    <submittedName>
        <fullName evidence="2">Uncharacterized protein</fullName>
    </submittedName>
</protein>
<sequence>MKRIISYLTIALSLSVNALSAQESIFDAIPEMLRDGEVNTILAEFSDQPQTLAQIYVNMGRPDKAHDLIERFSSAGYCDVEH</sequence>
<evidence type="ECO:0000313" key="2">
    <source>
        <dbReference type="EMBL" id="RUO44501.1"/>
    </source>
</evidence>
<accession>A0AA94EFG6</accession>
<name>A0AA94EFG6_9GAMM</name>
<dbReference type="Proteomes" id="UP000286680">
    <property type="component" value="Unassembled WGS sequence"/>
</dbReference>
<gene>
    <name evidence="2" type="ORF">CWE23_00175</name>
</gene>
<dbReference type="AlphaFoldDB" id="A0AA94EFG6"/>
<feature type="signal peptide" evidence="1">
    <location>
        <begin position="1"/>
        <end position="21"/>
    </location>
</feature>
<organism evidence="2 3">
    <name type="scientific">Idiomarina aquatica</name>
    <dbReference type="NCBI Taxonomy" id="1327752"/>
    <lineage>
        <taxon>Bacteria</taxon>
        <taxon>Pseudomonadati</taxon>
        <taxon>Pseudomonadota</taxon>
        <taxon>Gammaproteobacteria</taxon>
        <taxon>Alteromonadales</taxon>
        <taxon>Idiomarinaceae</taxon>
        <taxon>Idiomarina</taxon>
    </lineage>
</organism>
<proteinExistence type="predicted"/>
<keyword evidence="1" id="KW-0732">Signal</keyword>
<dbReference type="EMBL" id="PIPS01000001">
    <property type="protein sequence ID" value="RUO44501.1"/>
    <property type="molecule type" value="Genomic_DNA"/>
</dbReference>